<keyword evidence="1" id="KW-0812">Transmembrane</keyword>
<evidence type="ECO:0000313" key="3">
    <source>
        <dbReference type="Proteomes" id="UP000002039"/>
    </source>
</evidence>
<dbReference type="Proteomes" id="UP000002039">
    <property type="component" value="Unassembled WGS sequence"/>
</dbReference>
<name>A0ABX2VRM8_AJEDR</name>
<evidence type="ECO:0000256" key="1">
    <source>
        <dbReference type="SAM" id="Phobius"/>
    </source>
</evidence>
<feature type="transmembrane region" description="Helical" evidence="1">
    <location>
        <begin position="12"/>
        <end position="33"/>
    </location>
</feature>
<gene>
    <name evidence="2" type="ORF">BDCG_16216</name>
</gene>
<dbReference type="EMBL" id="EQ999973">
    <property type="protein sequence ID" value="OAS99594.1"/>
    <property type="molecule type" value="Genomic_DNA"/>
</dbReference>
<evidence type="ECO:0008006" key="4">
    <source>
        <dbReference type="Google" id="ProtNLM"/>
    </source>
</evidence>
<keyword evidence="1" id="KW-1133">Transmembrane helix</keyword>
<dbReference type="GeneID" id="69031108"/>
<reference evidence="3" key="1">
    <citation type="journal article" date="2015" name="PLoS Genet.">
        <title>The dynamic genome and transcriptome of the human fungal pathogen Blastomyces and close relative Emmonsia.</title>
        <authorList>
            <person name="Munoz J.F."/>
            <person name="Gauthier G.M."/>
            <person name="Desjardins C.A."/>
            <person name="Gallo J.E."/>
            <person name="Holder J."/>
            <person name="Sullivan T.D."/>
            <person name="Marty A.J."/>
            <person name="Carmen J.C."/>
            <person name="Chen Z."/>
            <person name="Ding L."/>
            <person name="Gujja S."/>
            <person name="Magrini V."/>
            <person name="Misas E."/>
            <person name="Mitreva M."/>
            <person name="Priest M."/>
            <person name="Saif S."/>
            <person name="Whiston E.A."/>
            <person name="Young S."/>
            <person name="Zeng Q."/>
            <person name="Goldman W.E."/>
            <person name="Mardis E.R."/>
            <person name="Taylor J.W."/>
            <person name="McEwen J.G."/>
            <person name="Clay O.K."/>
            <person name="Klein B.S."/>
            <person name="Cuomo C.A."/>
        </authorList>
    </citation>
    <scope>NUCLEOTIDE SEQUENCE [LARGE SCALE GENOMIC DNA]</scope>
    <source>
        <strain evidence="3">ER-3 / ATCC MYA-2586</strain>
    </source>
</reference>
<protein>
    <recommendedName>
        <fullName evidence="4">Secreted peptide</fullName>
    </recommendedName>
</protein>
<proteinExistence type="predicted"/>
<keyword evidence="1" id="KW-0472">Membrane</keyword>
<sequence length="106" mass="11566">MPLFFLHSPLPLLPSFVLFFLLSLLIVALLSLLKTFPLFTVPAAGLAPFIIAGTWKGDYNDTAQTHPTTSRADDMTSPAAIMMMIELMCHSAWNQATGLTACLRPT</sequence>
<accession>A0ABX2VRM8</accession>
<evidence type="ECO:0000313" key="2">
    <source>
        <dbReference type="EMBL" id="OAS99594.1"/>
    </source>
</evidence>
<dbReference type="RefSeq" id="XP_045279322.1">
    <property type="nucleotide sequence ID" value="XM_045425467.1"/>
</dbReference>
<keyword evidence="3" id="KW-1185">Reference proteome</keyword>
<organism evidence="2 3">
    <name type="scientific">Ajellomyces dermatitidis (strain ER-3 / ATCC MYA-2586)</name>
    <name type="common">Blastomyces dermatitidis</name>
    <dbReference type="NCBI Taxonomy" id="559297"/>
    <lineage>
        <taxon>Eukaryota</taxon>
        <taxon>Fungi</taxon>
        <taxon>Dikarya</taxon>
        <taxon>Ascomycota</taxon>
        <taxon>Pezizomycotina</taxon>
        <taxon>Eurotiomycetes</taxon>
        <taxon>Eurotiomycetidae</taxon>
        <taxon>Onygenales</taxon>
        <taxon>Ajellomycetaceae</taxon>
        <taxon>Blastomyces</taxon>
    </lineage>
</organism>